<comment type="caution">
    <text evidence="2">The sequence shown here is derived from an EMBL/GenBank/DDBJ whole genome shotgun (WGS) entry which is preliminary data.</text>
</comment>
<gene>
    <name evidence="2" type="ORF">CFAM422_009923</name>
</gene>
<reference evidence="2 3" key="1">
    <citation type="submission" date="2018-06" db="EMBL/GenBank/DDBJ databases">
        <title>Genome analysis of cellulolytic fungus Trichoderma lentiforme CFAM-422.</title>
        <authorList>
            <person name="Steindorff A.S."/>
            <person name="Formighieri E.F."/>
            <person name="Midorikawa G.E.O."/>
            <person name="Tamietti M.S."/>
            <person name="Ramos E.Z."/>
            <person name="Silva A.S."/>
            <person name="Bon E.P.S."/>
            <person name="Mendes T.D."/>
            <person name="Damaso M.C.T."/>
            <person name="Favaro L.C.L."/>
        </authorList>
    </citation>
    <scope>NUCLEOTIDE SEQUENCE [LARGE SCALE GENOMIC DNA]</scope>
    <source>
        <strain evidence="2 3">CFAM-422</strain>
    </source>
</reference>
<name>A0A9P4X924_9HYPO</name>
<keyword evidence="3" id="KW-1185">Reference proteome</keyword>
<protein>
    <submittedName>
        <fullName evidence="2">Uncharacterized protein</fullName>
    </submittedName>
</protein>
<accession>A0A9P4X924</accession>
<evidence type="ECO:0000256" key="1">
    <source>
        <dbReference type="SAM" id="MobiDB-lite"/>
    </source>
</evidence>
<dbReference type="AlphaFoldDB" id="A0A9P4X924"/>
<sequence>MALPPSEIFNQTQPTTSSRAMGVFNDSCDDWDDINVKRRTSTPQAQANAASPAVVMSVNTEAANATMSSPPNTEWH</sequence>
<dbReference type="Proteomes" id="UP000801864">
    <property type="component" value="Unassembled WGS sequence"/>
</dbReference>
<evidence type="ECO:0000313" key="2">
    <source>
        <dbReference type="EMBL" id="KAF3063185.1"/>
    </source>
</evidence>
<proteinExistence type="predicted"/>
<organism evidence="2 3">
    <name type="scientific">Trichoderma lentiforme</name>
    <dbReference type="NCBI Taxonomy" id="1567552"/>
    <lineage>
        <taxon>Eukaryota</taxon>
        <taxon>Fungi</taxon>
        <taxon>Dikarya</taxon>
        <taxon>Ascomycota</taxon>
        <taxon>Pezizomycotina</taxon>
        <taxon>Sordariomycetes</taxon>
        <taxon>Hypocreomycetidae</taxon>
        <taxon>Hypocreales</taxon>
        <taxon>Hypocreaceae</taxon>
        <taxon>Trichoderma</taxon>
    </lineage>
</organism>
<dbReference type="EMBL" id="QLNT01000019">
    <property type="protein sequence ID" value="KAF3063185.1"/>
    <property type="molecule type" value="Genomic_DNA"/>
</dbReference>
<feature type="region of interest" description="Disordered" evidence="1">
    <location>
        <begin position="1"/>
        <end position="24"/>
    </location>
</feature>
<evidence type="ECO:0000313" key="3">
    <source>
        <dbReference type="Proteomes" id="UP000801864"/>
    </source>
</evidence>
<feature type="compositionally biased region" description="Polar residues" evidence="1">
    <location>
        <begin position="8"/>
        <end position="19"/>
    </location>
</feature>